<dbReference type="EMBL" id="MUZR01000055">
    <property type="protein sequence ID" value="OOC09272.1"/>
    <property type="molecule type" value="Genomic_DNA"/>
</dbReference>
<accession>A0A1V2ZVW0</accession>
<dbReference type="AlphaFoldDB" id="A0A1V2ZVW0"/>
<gene>
    <name evidence="2" type="ORF">B1A74_12005</name>
</gene>
<comment type="caution">
    <text evidence="2">The sequence shown here is derived from an EMBL/GenBank/DDBJ whole genome shotgun (WGS) entry which is preliminary data.</text>
</comment>
<proteinExistence type="predicted"/>
<evidence type="ECO:0000256" key="1">
    <source>
        <dbReference type="SAM" id="MobiDB-lite"/>
    </source>
</evidence>
<protein>
    <submittedName>
        <fullName evidence="2">Chemotaxis protein CheW</fullName>
    </submittedName>
</protein>
<feature type="compositionally biased region" description="Polar residues" evidence="1">
    <location>
        <begin position="162"/>
        <end position="171"/>
    </location>
</feature>
<organism evidence="2 3">
    <name type="scientific">Thioalkalivibrio halophilus</name>
    <dbReference type="NCBI Taxonomy" id="252474"/>
    <lineage>
        <taxon>Bacteria</taxon>
        <taxon>Pseudomonadati</taxon>
        <taxon>Pseudomonadota</taxon>
        <taxon>Gammaproteobacteria</taxon>
        <taxon>Chromatiales</taxon>
        <taxon>Ectothiorhodospiraceae</taxon>
        <taxon>Thioalkalivibrio</taxon>
    </lineage>
</organism>
<feature type="region of interest" description="Disordered" evidence="1">
    <location>
        <begin position="156"/>
        <end position="177"/>
    </location>
</feature>
<evidence type="ECO:0000313" key="3">
    <source>
        <dbReference type="Proteomes" id="UP000189177"/>
    </source>
</evidence>
<name>A0A1V2ZVW0_9GAMM</name>
<dbReference type="RefSeq" id="WP_077244765.1">
    <property type="nucleotide sequence ID" value="NZ_MUZR01000055.1"/>
</dbReference>
<dbReference type="OrthoDB" id="5765252at2"/>
<dbReference type="Proteomes" id="UP000189177">
    <property type="component" value="Unassembled WGS sequence"/>
</dbReference>
<sequence>MSESEGRVEAVIVQLEAGSILLPRSALLEVTTRPGSSLEEDELSAERPWLAAPLIWNELQIPVINVNHLLDPARDTGEDHRRFTRLLVLQGADEPESLPYYALEVRGTPHPVRVTPQNIFALEGVETTPWSWRVKASGVTTHLLRLDTVEARLRELPGTGMTARSSGTSETRPAPAD</sequence>
<reference evidence="2 3" key="1">
    <citation type="submission" date="2017-02" db="EMBL/GenBank/DDBJ databases">
        <title>Genomic diversity within the haloalkaliphilic genus Thioalkalivibrio.</title>
        <authorList>
            <person name="Ahn A.-C."/>
            <person name="Meier-Kolthoff J."/>
            <person name="Overmars L."/>
            <person name="Richter M."/>
            <person name="Woyke T."/>
            <person name="Sorokin D.Y."/>
            <person name="Muyzer G."/>
        </authorList>
    </citation>
    <scope>NUCLEOTIDE SEQUENCE [LARGE SCALE GENOMIC DNA]</scope>
    <source>
        <strain evidence="2 3">HL17</strain>
    </source>
</reference>
<dbReference type="STRING" id="252474.B1A74_12005"/>
<evidence type="ECO:0000313" key="2">
    <source>
        <dbReference type="EMBL" id="OOC09272.1"/>
    </source>
</evidence>
<keyword evidence="3" id="KW-1185">Reference proteome</keyword>